<organism evidence="3 4">
    <name type="scientific">Marinobacter aromaticivorans</name>
    <dbReference type="NCBI Taxonomy" id="1494078"/>
    <lineage>
        <taxon>Bacteria</taxon>
        <taxon>Pseudomonadati</taxon>
        <taxon>Pseudomonadota</taxon>
        <taxon>Gammaproteobacteria</taxon>
        <taxon>Pseudomonadales</taxon>
        <taxon>Marinobacteraceae</taxon>
        <taxon>Marinobacter</taxon>
    </lineage>
</organism>
<dbReference type="RefSeq" id="WP_100687124.1">
    <property type="nucleotide sequence ID" value="NZ_JBHTBD010000001.1"/>
</dbReference>
<keyword evidence="2" id="KW-0732">Signal</keyword>
<feature type="compositionally biased region" description="Polar residues" evidence="1">
    <location>
        <begin position="48"/>
        <end position="60"/>
    </location>
</feature>
<proteinExistence type="predicted"/>
<protein>
    <submittedName>
        <fullName evidence="3">Uncharacterized protein</fullName>
    </submittedName>
</protein>
<evidence type="ECO:0000313" key="3">
    <source>
        <dbReference type="EMBL" id="MFC7293840.1"/>
    </source>
</evidence>
<accession>A0ABW2IST8</accession>
<gene>
    <name evidence="3" type="ORF">ACFQQA_03780</name>
</gene>
<feature type="region of interest" description="Disordered" evidence="1">
    <location>
        <begin position="33"/>
        <end position="60"/>
    </location>
</feature>
<name>A0ABW2IST8_9GAMM</name>
<feature type="chain" id="PRO_5045968147" evidence="2">
    <location>
        <begin position="19"/>
        <end position="733"/>
    </location>
</feature>
<reference evidence="4" key="1">
    <citation type="journal article" date="2019" name="Int. J. Syst. Evol. Microbiol.">
        <title>The Global Catalogue of Microorganisms (GCM) 10K type strain sequencing project: providing services to taxonomists for standard genome sequencing and annotation.</title>
        <authorList>
            <consortium name="The Broad Institute Genomics Platform"/>
            <consortium name="The Broad Institute Genome Sequencing Center for Infectious Disease"/>
            <person name="Wu L."/>
            <person name="Ma J."/>
        </authorList>
    </citation>
    <scope>NUCLEOTIDE SEQUENCE [LARGE SCALE GENOMIC DNA]</scope>
    <source>
        <strain evidence="4">CCUG 60559</strain>
    </source>
</reference>
<sequence length="733" mass="77508">MRLNPGLFILPISLLVAACGTGDDAIDNVRKQPNSFAGAKNPVDDFTPGSTGDSGNNSGLAANEVSITLEVPASLAPDGEPTRRNLRIVQPDSIRVFRTNHSLQDLGEPTISTRKDESGSTVIRFENGLPLTPDVVIEARYGAGILRAVAADADRNIKINPFSEYLVANTIPSYTASEFQQLLDCAKDTDATLCLNKFAWSALADQVHDFEIDIPAGASIASALDVLAARPDFASYVDAMADYALLQEQASGNVSASSADYNPVFMGLELGQTFLESSYAGAGQWGVRMACAEPTGTQDDPAYLYPGLTLASFDIFDIRVTSLATQIPYDRKTLTHKRGSQGYEFFARGPDTWALNTHSTSPGAATLDSNTRLLASRALLQSITGLNSARTIGWTRNPYYMDAYTGGAGNSETGPDRVLSGYFSAGKAIELESVQGKLKRKDELEAHYLSVLELNLLREKGFDTGILNGRNYNTVYLAARFAGSAEPMQVEAGSGTWQINGNSETATITQAQAFTTVSRHASGSVSSDNTGNRSDSWTLSQRAALLSTGNENIGRLNLDVENSAGQFEQPDLGVGASVPDGSLLAFNLAGAASTGGVIGDGLLIAAEQASAPKPDSGRYRVQGFAVGMKDGLNRLLHLDNGTLDLSGATASLESDTLEVLHDVDAGTVSAPVSGQLMSSLAYTGNGNGQVSFSAGNLSLNGFVTADASQFFLVYRDSINGEERSGLLIATKTR</sequence>
<dbReference type="PROSITE" id="PS51257">
    <property type="entry name" value="PROKAR_LIPOPROTEIN"/>
    <property type="match status" value="1"/>
</dbReference>
<keyword evidence="4" id="KW-1185">Reference proteome</keyword>
<evidence type="ECO:0000256" key="1">
    <source>
        <dbReference type="SAM" id="MobiDB-lite"/>
    </source>
</evidence>
<evidence type="ECO:0000313" key="4">
    <source>
        <dbReference type="Proteomes" id="UP001596506"/>
    </source>
</evidence>
<comment type="caution">
    <text evidence="3">The sequence shown here is derived from an EMBL/GenBank/DDBJ whole genome shotgun (WGS) entry which is preliminary data.</text>
</comment>
<dbReference type="EMBL" id="JBHTBD010000001">
    <property type="protein sequence ID" value="MFC7293840.1"/>
    <property type="molecule type" value="Genomic_DNA"/>
</dbReference>
<dbReference type="Proteomes" id="UP001596506">
    <property type="component" value="Unassembled WGS sequence"/>
</dbReference>
<feature type="signal peptide" evidence="2">
    <location>
        <begin position="1"/>
        <end position="18"/>
    </location>
</feature>
<evidence type="ECO:0000256" key="2">
    <source>
        <dbReference type="SAM" id="SignalP"/>
    </source>
</evidence>